<protein>
    <submittedName>
        <fullName evidence="1">Uncharacterized protein</fullName>
    </submittedName>
</protein>
<evidence type="ECO:0000313" key="1">
    <source>
        <dbReference type="EMBL" id="KAF6169502.1"/>
    </source>
</evidence>
<feature type="non-terminal residue" evidence="1">
    <location>
        <position position="1"/>
    </location>
</feature>
<evidence type="ECO:0000313" key="2">
    <source>
        <dbReference type="Proteomes" id="UP000541444"/>
    </source>
</evidence>
<proteinExistence type="predicted"/>
<name>A0A7J7NRB3_9MAGN</name>
<gene>
    <name evidence="1" type="ORF">GIB67_013202</name>
</gene>
<reference evidence="1 2" key="1">
    <citation type="journal article" date="2020" name="IScience">
        <title>Genome Sequencing of the Endangered Kingdonia uniflora (Circaeasteraceae, Ranunculales) Reveals Potential Mechanisms of Evolutionary Specialization.</title>
        <authorList>
            <person name="Sun Y."/>
            <person name="Deng T."/>
            <person name="Zhang A."/>
            <person name="Moore M.J."/>
            <person name="Landis J.B."/>
            <person name="Lin N."/>
            <person name="Zhang H."/>
            <person name="Zhang X."/>
            <person name="Huang J."/>
            <person name="Zhang X."/>
            <person name="Sun H."/>
            <person name="Wang H."/>
        </authorList>
    </citation>
    <scope>NUCLEOTIDE SEQUENCE [LARGE SCALE GENOMIC DNA]</scope>
    <source>
        <strain evidence="1">TB1705</strain>
        <tissue evidence="1">Leaf</tissue>
    </source>
</reference>
<comment type="caution">
    <text evidence="1">The sequence shown here is derived from an EMBL/GenBank/DDBJ whole genome shotgun (WGS) entry which is preliminary data.</text>
</comment>
<dbReference type="EMBL" id="JACGCM010000655">
    <property type="protein sequence ID" value="KAF6169502.1"/>
    <property type="molecule type" value="Genomic_DNA"/>
</dbReference>
<accession>A0A7J7NRB3</accession>
<dbReference type="Proteomes" id="UP000541444">
    <property type="component" value="Unassembled WGS sequence"/>
</dbReference>
<keyword evidence="2" id="KW-1185">Reference proteome</keyword>
<organism evidence="1 2">
    <name type="scientific">Kingdonia uniflora</name>
    <dbReference type="NCBI Taxonomy" id="39325"/>
    <lineage>
        <taxon>Eukaryota</taxon>
        <taxon>Viridiplantae</taxon>
        <taxon>Streptophyta</taxon>
        <taxon>Embryophyta</taxon>
        <taxon>Tracheophyta</taxon>
        <taxon>Spermatophyta</taxon>
        <taxon>Magnoliopsida</taxon>
        <taxon>Ranunculales</taxon>
        <taxon>Circaeasteraceae</taxon>
        <taxon>Kingdonia</taxon>
    </lineage>
</organism>
<sequence>SKLLKHTPNYKLRFSNSICLSYLSPFSLRRHYLHYHYLLLSFSASSIHSRLT</sequence>
<dbReference type="AlphaFoldDB" id="A0A7J7NRB3"/>